<protein>
    <submittedName>
        <fullName evidence="2">Uncharacterized protein</fullName>
    </submittedName>
</protein>
<organism evidence="2 3">
    <name type="scientific">Ameca splendens</name>
    <dbReference type="NCBI Taxonomy" id="208324"/>
    <lineage>
        <taxon>Eukaryota</taxon>
        <taxon>Metazoa</taxon>
        <taxon>Chordata</taxon>
        <taxon>Craniata</taxon>
        <taxon>Vertebrata</taxon>
        <taxon>Euteleostomi</taxon>
        <taxon>Actinopterygii</taxon>
        <taxon>Neopterygii</taxon>
        <taxon>Teleostei</taxon>
        <taxon>Neoteleostei</taxon>
        <taxon>Acanthomorphata</taxon>
        <taxon>Ovalentaria</taxon>
        <taxon>Atherinomorphae</taxon>
        <taxon>Cyprinodontiformes</taxon>
        <taxon>Goodeidae</taxon>
        <taxon>Ameca</taxon>
    </lineage>
</organism>
<name>A0ABV0ZGS2_9TELE</name>
<evidence type="ECO:0000256" key="1">
    <source>
        <dbReference type="SAM" id="MobiDB-lite"/>
    </source>
</evidence>
<feature type="compositionally biased region" description="Polar residues" evidence="1">
    <location>
        <begin position="88"/>
        <end position="102"/>
    </location>
</feature>
<comment type="caution">
    <text evidence="2">The sequence shown here is derived from an EMBL/GenBank/DDBJ whole genome shotgun (WGS) entry which is preliminary data.</text>
</comment>
<evidence type="ECO:0000313" key="2">
    <source>
        <dbReference type="EMBL" id="MEQ2305261.1"/>
    </source>
</evidence>
<dbReference type="EMBL" id="JAHRIP010061967">
    <property type="protein sequence ID" value="MEQ2305261.1"/>
    <property type="molecule type" value="Genomic_DNA"/>
</dbReference>
<accession>A0ABV0ZGS2</accession>
<sequence>MTSEILKCYTIKFRKLPLHSKTTHLTLALFARYSMPLYPPIVLAMRHVLIDETSCSALLIGRCRRIVESHSQGKCLGTPLPSVRGDGEQNSSPEAQTMTPSSPKYAKVTRFLLDKS</sequence>
<keyword evidence="3" id="KW-1185">Reference proteome</keyword>
<dbReference type="Proteomes" id="UP001469553">
    <property type="component" value="Unassembled WGS sequence"/>
</dbReference>
<proteinExistence type="predicted"/>
<evidence type="ECO:0000313" key="3">
    <source>
        <dbReference type="Proteomes" id="UP001469553"/>
    </source>
</evidence>
<reference evidence="2 3" key="1">
    <citation type="submission" date="2021-06" db="EMBL/GenBank/DDBJ databases">
        <authorList>
            <person name="Palmer J.M."/>
        </authorList>
    </citation>
    <scope>NUCLEOTIDE SEQUENCE [LARGE SCALE GENOMIC DNA]</scope>
    <source>
        <strain evidence="2 3">AS_MEX2019</strain>
        <tissue evidence="2">Muscle</tissue>
    </source>
</reference>
<feature type="region of interest" description="Disordered" evidence="1">
    <location>
        <begin position="73"/>
        <end position="104"/>
    </location>
</feature>
<gene>
    <name evidence="2" type="ORF">AMECASPLE_035995</name>
</gene>